<evidence type="ECO:0000259" key="11">
    <source>
        <dbReference type="SMART" id="SM00014"/>
    </source>
</evidence>
<evidence type="ECO:0000256" key="7">
    <source>
        <dbReference type="ARBA" id="ARBA00023136"/>
    </source>
</evidence>
<accession>A0AAW7XMC5</accession>
<dbReference type="Proteomes" id="UP001169862">
    <property type="component" value="Unassembled WGS sequence"/>
</dbReference>
<dbReference type="InterPro" id="IPR000326">
    <property type="entry name" value="PAP2/HPO"/>
</dbReference>
<evidence type="ECO:0000256" key="8">
    <source>
        <dbReference type="ARBA" id="ARBA00032707"/>
    </source>
</evidence>
<evidence type="ECO:0000313" key="12">
    <source>
        <dbReference type="EMBL" id="MDO6455290.1"/>
    </source>
</evidence>
<evidence type="ECO:0000256" key="1">
    <source>
        <dbReference type="ARBA" id="ARBA00004651"/>
    </source>
</evidence>
<dbReference type="Pfam" id="PF01569">
    <property type="entry name" value="PAP2"/>
    <property type="match status" value="1"/>
</dbReference>
<proteinExistence type="predicted"/>
<dbReference type="InterPro" id="IPR036938">
    <property type="entry name" value="PAP2/HPO_sf"/>
</dbReference>
<evidence type="ECO:0000256" key="2">
    <source>
        <dbReference type="ARBA" id="ARBA00012374"/>
    </source>
</evidence>
<dbReference type="EC" id="3.6.1.27" evidence="2"/>
<keyword evidence="4 10" id="KW-0812">Transmembrane</keyword>
<comment type="subcellular location">
    <subcellularLocation>
        <location evidence="1">Cell membrane</location>
        <topology evidence="1">Multi-pass membrane protein</topology>
    </subcellularLocation>
</comment>
<organism evidence="12 13">
    <name type="scientific">Neptunomonas phycophila</name>
    <dbReference type="NCBI Taxonomy" id="1572645"/>
    <lineage>
        <taxon>Bacteria</taxon>
        <taxon>Pseudomonadati</taxon>
        <taxon>Pseudomonadota</taxon>
        <taxon>Gammaproteobacteria</taxon>
        <taxon>Oceanospirillales</taxon>
        <taxon>Oceanospirillaceae</taxon>
        <taxon>Neptunomonas</taxon>
    </lineage>
</organism>
<keyword evidence="7 10" id="KW-0472">Membrane</keyword>
<evidence type="ECO:0000256" key="3">
    <source>
        <dbReference type="ARBA" id="ARBA00022475"/>
    </source>
</evidence>
<feature type="transmembrane region" description="Helical" evidence="10">
    <location>
        <begin position="115"/>
        <end position="143"/>
    </location>
</feature>
<dbReference type="GO" id="GO:0005886">
    <property type="term" value="C:plasma membrane"/>
    <property type="evidence" value="ECO:0007669"/>
    <property type="project" value="UniProtKB-SubCell"/>
</dbReference>
<keyword evidence="3" id="KW-1003">Cell membrane</keyword>
<dbReference type="EMBL" id="JAUOPG010000015">
    <property type="protein sequence ID" value="MDO6455290.1"/>
    <property type="molecule type" value="Genomic_DNA"/>
</dbReference>
<evidence type="ECO:0000313" key="13">
    <source>
        <dbReference type="Proteomes" id="UP001169862"/>
    </source>
</evidence>
<feature type="transmembrane region" description="Helical" evidence="10">
    <location>
        <begin position="34"/>
        <end position="54"/>
    </location>
</feature>
<evidence type="ECO:0000256" key="6">
    <source>
        <dbReference type="ARBA" id="ARBA00022989"/>
    </source>
</evidence>
<dbReference type="GO" id="GO:0050380">
    <property type="term" value="F:undecaprenyl-diphosphatase activity"/>
    <property type="evidence" value="ECO:0007669"/>
    <property type="project" value="UniProtKB-EC"/>
</dbReference>
<comment type="caution">
    <text evidence="12">The sequence shown here is derived from an EMBL/GenBank/DDBJ whole genome shotgun (WGS) entry which is preliminary data.</text>
</comment>
<reference evidence="12" key="1">
    <citation type="submission" date="2023-07" db="EMBL/GenBank/DDBJ databases">
        <title>Genome content predicts the carbon catabolic preferences of heterotrophic bacteria.</title>
        <authorList>
            <person name="Gralka M."/>
        </authorList>
    </citation>
    <scope>NUCLEOTIDE SEQUENCE</scope>
    <source>
        <strain evidence="12">I2M16</strain>
    </source>
</reference>
<dbReference type="PANTHER" id="PTHR14969:SF62">
    <property type="entry name" value="DECAPRENYLPHOSPHORYL-5-PHOSPHORIBOSE PHOSPHATASE RV3807C-RELATED"/>
    <property type="match status" value="1"/>
</dbReference>
<dbReference type="SUPFAM" id="SSF48317">
    <property type="entry name" value="Acid phosphatase/Vanadium-dependent haloperoxidase"/>
    <property type="match status" value="1"/>
</dbReference>
<feature type="transmembrane region" description="Helical" evidence="10">
    <location>
        <begin position="60"/>
        <end position="80"/>
    </location>
</feature>
<keyword evidence="6 10" id="KW-1133">Transmembrane helix</keyword>
<protein>
    <recommendedName>
        <fullName evidence="2">undecaprenyl-diphosphate phosphatase</fullName>
        <ecNumber evidence="2">3.6.1.27</ecNumber>
    </recommendedName>
    <alternativeName>
        <fullName evidence="8">Undecaprenyl pyrophosphate phosphatase</fullName>
    </alternativeName>
</protein>
<dbReference type="Gene3D" id="1.20.144.10">
    <property type="entry name" value="Phosphatidic acid phosphatase type 2/haloperoxidase"/>
    <property type="match status" value="1"/>
</dbReference>
<keyword evidence="5" id="KW-0378">Hydrolase</keyword>
<gene>
    <name evidence="12" type="ORF">Q4490_17140</name>
</gene>
<dbReference type="PANTHER" id="PTHR14969">
    <property type="entry name" value="SPHINGOSINE-1-PHOSPHATE PHOSPHOHYDROLASE"/>
    <property type="match status" value="1"/>
</dbReference>
<feature type="transmembrane region" description="Helical" evidence="10">
    <location>
        <begin position="155"/>
        <end position="175"/>
    </location>
</feature>
<evidence type="ECO:0000256" key="10">
    <source>
        <dbReference type="SAM" id="Phobius"/>
    </source>
</evidence>
<dbReference type="SMART" id="SM00014">
    <property type="entry name" value="acidPPc"/>
    <property type="match status" value="1"/>
</dbReference>
<evidence type="ECO:0000256" key="5">
    <source>
        <dbReference type="ARBA" id="ARBA00022801"/>
    </source>
</evidence>
<dbReference type="RefSeq" id="WP_215152584.1">
    <property type="nucleotide sequence ID" value="NZ_JAGDZI010000068.1"/>
</dbReference>
<evidence type="ECO:0000256" key="9">
    <source>
        <dbReference type="ARBA" id="ARBA00047594"/>
    </source>
</evidence>
<feature type="domain" description="Phosphatidic acid phosphatase type 2/haloperoxidase" evidence="11">
    <location>
        <begin position="62"/>
        <end position="170"/>
    </location>
</feature>
<evidence type="ECO:0000256" key="4">
    <source>
        <dbReference type="ARBA" id="ARBA00022692"/>
    </source>
</evidence>
<sequence>MLTIQKITDFDTLTFNWLQTRRLTYSHLALISRAISRLGDGLLYAVIGVAFAVFDAEHGQAFLVAGLLAFLLELPVYWLLKNTIKRPRPSSLKGFEAVIVPSDTFSFPSGHSAAAFLFATLLAVFYPALAGVGYVLAGMIGFSRVMLGVHYPTDIAAGAALGICCAELAMLIGFAL</sequence>
<name>A0AAW7XMC5_9GAMM</name>
<dbReference type="AlphaFoldDB" id="A0AAW7XMC5"/>
<comment type="catalytic activity">
    <reaction evidence="9">
        <text>di-trans,octa-cis-undecaprenyl diphosphate + H2O = di-trans,octa-cis-undecaprenyl phosphate + phosphate + H(+)</text>
        <dbReference type="Rhea" id="RHEA:28094"/>
        <dbReference type="ChEBI" id="CHEBI:15377"/>
        <dbReference type="ChEBI" id="CHEBI:15378"/>
        <dbReference type="ChEBI" id="CHEBI:43474"/>
        <dbReference type="ChEBI" id="CHEBI:58405"/>
        <dbReference type="ChEBI" id="CHEBI:60392"/>
        <dbReference type="EC" id="3.6.1.27"/>
    </reaction>
</comment>